<dbReference type="SMART" id="SM00129">
    <property type="entry name" value="KISc"/>
    <property type="match status" value="1"/>
</dbReference>
<evidence type="ECO:0000313" key="10">
    <source>
        <dbReference type="Proteomes" id="UP000012073"/>
    </source>
</evidence>
<dbReference type="InterPro" id="IPR027417">
    <property type="entry name" value="P-loop_NTPase"/>
</dbReference>
<dbReference type="SUPFAM" id="SSF52540">
    <property type="entry name" value="P-loop containing nucleoside triphosphate hydrolases"/>
    <property type="match status" value="1"/>
</dbReference>
<reference evidence="10" key="1">
    <citation type="journal article" date="2013" name="Proc. Natl. Acad. Sci. U.S.A.">
        <title>Genome structure and metabolic features in the red seaweed Chondrus crispus shed light on evolution of the Archaeplastida.</title>
        <authorList>
            <person name="Collen J."/>
            <person name="Porcel B."/>
            <person name="Carre W."/>
            <person name="Ball S.G."/>
            <person name="Chaparro C."/>
            <person name="Tonon T."/>
            <person name="Barbeyron T."/>
            <person name="Michel G."/>
            <person name="Noel B."/>
            <person name="Valentin K."/>
            <person name="Elias M."/>
            <person name="Artiguenave F."/>
            <person name="Arun A."/>
            <person name="Aury J.M."/>
            <person name="Barbosa-Neto J.F."/>
            <person name="Bothwell J.H."/>
            <person name="Bouget F.Y."/>
            <person name="Brillet L."/>
            <person name="Cabello-Hurtado F."/>
            <person name="Capella-Gutierrez S."/>
            <person name="Charrier B."/>
            <person name="Cladiere L."/>
            <person name="Cock J.M."/>
            <person name="Coelho S.M."/>
            <person name="Colleoni C."/>
            <person name="Czjzek M."/>
            <person name="Da Silva C."/>
            <person name="Delage L."/>
            <person name="Denoeud F."/>
            <person name="Deschamps P."/>
            <person name="Dittami S.M."/>
            <person name="Gabaldon T."/>
            <person name="Gachon C.M."/>
            <person name="Groisillier A."/>
            <person name="Herve C."/>
            <person name="Jabbari K."/>
            <person name="Katinka M."/>
            <person name="Kloareg B."/>
            <person name="Kowalczyk N."/>
            <person name="Labadie K."/>
            <person name="Leblanc C."/>
            <person name="Lopez P.J."/>
            <person name="McLachlan D.H."/>
            <person name="Meslet-Cladiere L."/>
            <person name="Moustafa A."/>
            <person name="Nehr Z."/>
            <person name="Nyvall Collen P."/>
            <person name="Panaud O."/>
            <person name="Partensky F."/>
            <person name="Poulain J."/>
            <person name="Rensing S.A."/>
            <person name="Rousvoal S."/>
            <person name="Samson G."/>
            <person name="Symeonidi A."/>
            <person name="Weissenbach J."/>
            <person name="Zambounis A."/>
            <person name="Wincker P."/>
            <person name="Boyen C."/>
        </authorList>
    </citation>
    <scope>NUCLEOTIDE SEQUENCE [LARGE SCALE GENOMIC DNA]</scope>
    <source>
        <strain evidence="10">cv. Stackhouse</strain>
    </source>
</reference>
<dbReference type="GO" id="GO:0005524">
    <property type="term" value="F:ATP binding"/>
    <property type="evidence" value="ECO:0007669"/>
    <property type="project" value="UniProtKB-UniRule"/>
</dbReference>
<dbReference type="PROSITE" id="PS50067">
    <property type="entry name" value="KINESIN_MOTOR_2"/>
    <property type="match status" value="1"/>
</dbReference>
<dbReference type="Proteomes" id="UP000012073">
    <property type="component" value="Unassembled WGS sequence"/>
</dbReference>
<evidence type="ECO:0000256" key="2">
    <source>
        <dbReference type="ARBA" id="ARBA00022741"/>
    </source>
</evidence>
<keyword evidence="1" id="KW-0493">Microtubule</keyword>
<dbReference type="InterPro" id="IPR001752">
    <property type="entry name" value="Kinesin_motor_dom"/>
</dbReference>
<dbReference type="InterPro" id="IPR036961">
    <property type="entry name" value="Kinesin_motor_dom_sf"/>
</dbReference>
<gene>
    <name evidence="9" type="ORF">CHC_T00008304001</name>
</gene>
<dbReference type="PRINTS" id="PR00380">
    <property type="entry name" value="KINESINHEAVY"/>
</dbReference>
<evidence type="ECO:0000313" key="9">
    <source>
        <dbReference type="EMBL" id="CDF32880.1"/>
    </source>
</evidence>
<keyword evidence="6" id="KW-0175">Coiled coil</keyword>
<dbReference type="OMA" id="AQWVQEK"/>
<dbReference type="GO" id="GO:0008017">
    <property type="term" value="F:microtubule binding"/>
    <property type="evidence" value="ECO:0007669"/>
    <property type="project" value="InterPro"/>
</dbReference>
<feature type="region of interest" description="Disordered" evidence="7">
    <location>
        <begin position="1"/>
        <end position="125"/>
    </location>
</feature>
<keyword evidence="10" id="KW-1185">Reference proteome</keyword>
<dbReference type="GeneID" id="17320397"/>
<feature type="binding site" evidence="5">
    <location>
        <begin position="558"/>
        <end position="565"/>
    </location>
    <ligand>
        <name>ATP</name>
        <dbReference type="ChEBI" id="CHEBI:30616"/>
    </ligand>
</feature>
<dbReference type="GO" id="GO:0003777">
    <property type="term" value="F:microtubule motor activity"/>
    <property type="evidence" value="ECO:0007669"/>
    <property type="project" value="InterPro"/>
</dbReference>
<dbReference type="Pfam" id="PF00225">
    <property type="entry name" value="Kinesin"/>
    <property type="match status" value="1"/>
</dbReference>
<dbReference type="OrthoDB" id="3176171at2759"/>
<accession>R7Q5Y9</accession>
<evidence type="ECO:0000256" key="1">
    <source>
        <dbReference type="ARBA" id="ARBA00022701"/>
    </source>
</evidence>
<evidence type="ECO:0000256" key="5">
    <source>
        <dbReference type="PROSITE-ProRule" id="PRU00283"/>
    </source>
</evidence>
<keyword evidence="4 5" id="KW-0505">Motor protein</keyword>
<dbReference type="KEGG" id="ccp:CHC_T00008304001"/>
<name>R7Q5Y9_CHOCR</name>
<dbReference type="STRING" id="2769.R7Q5Y9"/>
<dbReference type="RefSeq" id="XP_005712681.1">
    <property type="nucleotide sequence ID" value="XM_005712624.1"/>
</dbReference>
<dbReference type="EMBL" id="HG001593">
    <property type="protein sequence ID" value="CDF32880.1"/>
    <property type="molecule type" value="Genomic_DNA"/>
</dbReference>
<evidence type="ECO:0000256" key="6">
    <source>
        <dbReference type="SAM" id="Coils"/>
    </source>
</evidence>
<feature type="coiled-coil region" evidence="6">
    <location>
        <begin position="188"/>
        <end position="215"/>
    </location>
</feature>
<organism evidence="9 10">
    <name type="scientific">Chondrus crispus</name>
    <name type="common">Carrageen Irish moss</name>
    <name type="synonym">Polymorpha crispa</name>
    <dbReference type="NCBI Taxonomy" id="2769"/>
    <lineage>
        <taxon>Eukaryota</taxon>
        <taxon>Rhodophyta</taxon>
        <taxon>Florideophyceae</taxon>
        <taxon>Rhodymeniophycidae</taxon>
        <taxon>Gigartinales</taxon>
        <taxon>Gigartinaceae</taxon>
        <taxon>Chondrus</taxon>
    </lineage>
</organism>
<dbReference type="Gramene" id="CDF32880">
    <property type="protein sequence ID" value="CDF32880"/>
    <property type="gene ID" value="CHC_T00008304001"/>
</dbReference>
<keyword evidence="2 5" id="KW-0547">Nucleotide-binding</keyword>
<evidence type="ECO:0000259" key="8">
    <source>
        <dbReference type="PROSITE" id="PS50067"/>
    </source>
</evidence>
<dbReference type="PhylomeDB" id="R7Q5Y9"/>
<dbReference type="GO" id="GO:0005874">
    <property type="term" value="C:microtubule"/>
    <property type="evidence" value="ECO:0007669"/>
    <property type="project" value="UniProtKB-KW"/>
</dbReference>
<feature type="compositionally biased region" description="Basic and acidic residues" evidence="7">
    <location>
        <begin position="50"/>
        <end position="63"/>
    </location>
</feature>
<evidence type="ECO:0000256" key="4">
    <source>
        <dbReference type="ARBA" id="ARBA00023175"/>
    </source>
</evidence>
<dbReference type="PANTHER" id="PTHR47972">
    <property type="entry name" value="KINESIN-LIKE PROTEIN KLP-3"/>
    <property type="match status" value="1"/>
</dbReference>
<evidence type="ECO:0000256" key="7">
    <source>
        <dbReference type="SAM" id="MobiDB-lite"/>
    </source>
</evidence>
<dbReference type="Gene3D" id="3.40.850.10">
    <property type="entry name" value="Kinesin motor domain"/>
    <property type="match status" value="2"/>
</dbReference>
<dbReference type="InterPro" id="IPR027640">
    <property type="entry name" value="Kinesin-like_fam"/>
</dbReference>
<comment type="similarity">
    <text evidence="5">Belongs to the TRAFAC class myosin-kinesin ATPase superfamily. Kinesin family.</text>
</comment>
<feature type="compositionally biased region" description="Polar residues" evidence="7">
    <location>
        <begin position="24"/>
        <end position="41"/>
    </location>
</feature>
<evidence type="ECO:0000256" key="3">
    <source>
        <dbReference type="ARBA" id="ARBA00022840"/>
    </source>
</evidence>
<dbReference type="PANTHER" id="PTHR47972:SF45">
    <property type="entry name" value="PROTEIN CLARET SEGREGATIONAL"/>
    <property type="match status" value="1"/>
</dbReference>
<proteinExistence type="inferred from homology"/>
<sequence length="771" mass="86706">MRLSSSKSMHNLGKMDQIRKPLSEVSNKQVDIRSSQTQKQILSAKPTIKKPSEAPSKRSERPSRLPLVPRRHTQTGVPPKKPTPPVPSRSRAKPKRIVAGAPHNRREIGSQPEHQSGAMTRRATTSMNFTRGRIATVPVRKPSSEEVMRQAANTQCLRDISLKTDKLLAGLSSISSDQEATQIPKSICDELGGTIEMLQKQIQSLQSDRDAKVMELMEGKFETKSELLEVNSKLKQSEFFVDQQKNKVAALEKELEELRAKYQTLERGKAESEDGVQVAKGTLEALERHLEEANGLKSTLEEDKRKLQMAIKEQKNAQESMQDESNRLIAKLKELQRRLEVAESEISSQEANIRRIRREKESAESERDDFERELGKKANSLQEQIVKYEELAREAESLKSGHAADRQVAEGKFAELQREAASRVESLERDLQEKQSSTIEILETQAREDAAMRRKLHNAIQELKGNIRVFCRVRPLLPKELECPTASKALQMFEYKDRGHGLVARPPSDESKGSLSEYPFKFDRVFGPQSDQASVFEEISQLVQSALDGYRVCIFAYGQTGSGKTHTMLGERGAGDAQLGMVPRSVRQVFQSAKEMEKDQWSFKLKASFLEIYNESIRDLLVDNSGSNKSKSKDEQFKVIFNPETKLSSVGGLTIIDVENELQVQRLVEKSMKNRATAATHANERSSRSHSVFRLYIEGRNGCTGQKLNGLLNLVDLAGSERLKQNCKTLMFVNVSHASESFNESLCSLRFASKVNSCHVGTARRSAKIEL</sequence>
<dbReference type="GO" id="GO:0007018">
    <property type="term" value="P:microtubule-based movement"/>
    <property type="evidence" value="ECO:0007669"/>
    <property type="project" value="InterPro"/>
</dbReference>
<feature type="coiled-coil region" evidence="6">
    <location>
        <begin position="241"/>
        <end position="437"/>
    </location>
</feature>
<feature type="compositionally biased region" description="Polar residues" evidence="7">
    <location>
        <begin position="112"/>
        <end position="125"/>
    </location>
</feature>
<feature type="domain" description="Kinesin motor" evidence="8">
    <location>
        <begin position="466"/>
        <end position="771"/>
    </location>
</feature>
<protein>
    <submittedName>
        <fullName evidence="9">Kinesin</fullName>
    </submittedName>
</protein>
<keyword evidence="3 5" id="KW-0067">ATP-binding</keyword>
<dbReference type="AlphaFoldDB" id="R7Q5Y9"/>